<dbReference type="PANTHER" id="PTHR43537:SF24">
    <property type="entry name" value="GLUCONATE OPERON TRANSCRIPTIONAL REPRESSOR"/>
    <property type="match status" value="1"/>
</dbReference>
<evidence type="ECO:0000313" key="6">
    <source>
        <dbReference type="Proteomes" id="UP000502706"/>
    </source>
</evidence>
<evidence type="ECO:0000256" key="3">
    <source>
        <dbReference type="ARBA" id="ARBA00023163"/>
    </source>
</evidence>
<organism evidence="5 6">
    <name type="scientific">Rubrobacter marinus</name>
    <dbReference type="NCBI Taxonomy" id="2653852"/>
    <lineage>
        <taxon>Bacteria</taxon>
        <taxon>Bacillati</taxon>
        <taxon>Actinomycetota</taxon>
        <taxon>Rubrobacteria</taxon>
        <taxon>Rubrobacterales</taxon>
        <taxon>Rubrobacteraceae</taxon>
        <taxon>Rubrobacter</taxon>
    </lineage>
</organism>
<evidence type="ECO:0000256" key="2">
    <source>
        <dbReference type="ARBA" id="ARBA00023125"/>
    </source>
</evidence>
<dbReference type="PRINTS" id="PR00035">
    <property type="entry name" value="HTHGNTR"/>
</dbReference>
<evidence type="ECO:0000256" key="1">
    <source>
        <dbReference type="ARBA" id="ARBA00023015"/>
    </source>
</evidence>
<dbReference type="Gene3D" id="1.10.10.10">
    <property type="entry name" value="Winged helix-like DNA-binding domain superfamily/Winged helix DNA-binding domain"/>
    <property type="match status" value="1"/>
</dbReference>
<keyword evidence="3" id="KW-0804">Transcription</keyword>
<keyword evidence="2" id="KW-0238">DNA-binding</keyword>
<dbReference type="GO" id="GO:0003677">
    <property type="term" value="F:DNA binding"/>
    <property type="evidence" value="ECO:0007669"/>
    <property type="project" value="UniProtKB-KW"/>
</dbReference>
<dbReference type="Pfam" id="PF00392">
    <property type="entry name" value="GntR"/>
    <property type="match status" value="1"/>
</dbReference>
<dbReference type="InterPro" id="IPR008920">
    <property type="entry name" value="TF_FadR/GntR_C"/>
</dbReference>
<dbReference type="SUPFAM" id="SSF48008">
    <property type="entry name" value="GntR ligand-binding domain-like"/>
    <property type="match status" value="1"/>
</dbReference>
<dbReference type="InterPro" id="IPR036388">
    <property type="entry name" value="WH-like_DNA-bd_sf"/>
</dbReference>
<dbReference type="InterPro" id="IPR011711">
    <property type="entry name" value="GntR_C"/>
</dbReference>
<dbReference type="SMART" id="SM00345">
    <property type="entry name" value="HTH_GNTR"/>
    <property type="match status" value="1"/>
</dbReference>
<dbReference type="InterPro" id="IPR000524">
    <property type="entry name" value="Tscrpt_reg_HTH_GntR"/>
</dbReference>
<dbReference type="GO" id="GO:0003700">
    <property type="term" value="F:DNA-binding transcription factor activity"/>
    <property type="evidence" value="ECO:0007669"/>
    <property type="project" value="InterPro"/>
</dbReference>
<evidence type="ECO:0000259" key="4">
    <source>
        <dbReference type="PROSITE" id="PS50949"/>
    </source>
</evidence>
<dbReference type="KEGG" id="rmar:GBA65_06165"/>
<sequence>MSLTQLTAYIIFVYKSRRIREVRRGVGEARFLGAGAADGRRRAGNAEVVERLRSMIMVGEYEPWGRLVEEQLARSLGVSRTPVRQALTRLEAEGLVEIVPNKGAVVRGFGMEDVWDVYDLRALLEGHAARRAAGRITKKEFERLRAVAAEMEAVEGRFSDRQEETRWLVARNQEFHGGIVEAGRNRRLRGLLDRTVELPLVFKAFYWYTPEERQVSNHHHRQLLRSLEAGDGERAEIVMREHVYEGRDTVIRALEEGRE</sequence>
<gene>
    <name evidence="5" type="ORF">GBA65_06165</name>
</gene>
<dbReference type="CDD" id="cd07377">
    <property type="entry name" value="WHTH_GntR"/>
    <property type="match status" value="1"/>
</dbReference>
<name>A0A6G8PVC7_9ACTN</name>
<accession>A0A6G8PVC7</accession>
<dbReference type="Proteomes" id="UP000502706">
    <property type="component" value="Chromosome"/>
</dbReference>
<proteinExistence type="predicted"/>
<evidence type="ECO:0000313" key="5">
    <source>
        <dbReference type="EMBL" id="QIN78161.1"/>
    </source>
</evidence>
<reference evidence="5 6" key="1">
    <citation type="submission" date="2019-10" db="EMBL/GenBank/DDBJ databases">
        <title>Rubrobacter sp nov SCSIO 52915 isolated from a deep-sea sediment in the South China Sea.</title>
        <authorList>
            <person name="Chen R.W."/>
        </authorList>
    </citation>
    <scope>NUCLEOTIDE SEQUENCE [LARGE SCALE GENOMIC DNA]</scope>
    <source>
        <strain evidence="5 6">SCSIO 52915</strain>
    </source>
</reference>
<dbReference type="Gene3D" id="1.20.120.530">
    <property type="entry name" value="GntR ligand-binding domain-like"/>
    <property type="match status" value="1"/>
</dbReference>
<keyword evidence="1" id="KW-0805">Transcription regulation</keyword>
<dbReference type="SUPFAM" id="SSF46785">
    <property type="entry name" value="Winged helix' DNA-binding domain"/>
    <property type="match status" value="1"/>
</dbReference>
<dbReference type="SMART" id="SM00895">
    <property type="entry name" value="FCD"/>
    <property type="match status" value="1"/>
</dbReference>
<dbReference type="PROSITE" id="PS50949">
    <property type="entry name" value="HTH_GNTR"/>
    <property type="match status" value="1"/>
</dbReference>
<protein>
    <submittedName>
        <fullName evidence="5">FCD domain-containing protein</fullName>
    </submittedName>
</protein>
<dbReference type="Pfam" id="PF07729">
    <property type="entry name" value="FCD"/>
    <property type="match status" value="1"/>
</dbReference>
<dbReference type="InterPro" id="IPR036390">
    <property type="entry name" value="WH_DNA-bd_sf"/>
</dbReference>
<keyword evidence="6" id="KW-1185">Reference proteome</keyword>
<feature type="domain" description="HTH gntR-type" evidence="4">
    <location>
        <begin position="42"/>
        <end position="109"/>
    </location>
</feature>
<dbReference type="EMBL" id="CP045121">
    <property type="protein sequence ID" value="QIN78161.1"/>
    <property type="molecule type" value="Genomic_DNA"/>
</dbReference>
<dbReference type="PANTHER" id="PTHR43537">
    <property type="entry name" value="TRANSCRIPTIONAL REGULATOR, GNTR FAMILY"/>
    <property type="match status" value="1"/>
</dbReference>
<dbReference type="AlphaFoldDB" id="A0A6G8PVC7"/>